<dbReference type="Pfam" id="PF02393">
    <property type="entry name" value="US22"/>
    <property type="match status" value="1"/>
</dbReference>
<sequence>MAAVTITCFFKTSFSFSAAPELDLSDWPQCSKAEGIFPKYHSNLVVCLFMFLHIFLFCPMCVAGGKYLAHVSDFVSTKKGKCFPLTKPAGAKLKIAELDDTIYRDEEEVVNGWGKFYLPDSVKMQVVGVVEGTSCPCDELVLMTCEDKQVYAYDGEELHLVASDLVKVFEEGIEYPGEAFKDMVRSEERTDRVHIHEISQTSRALLSHLMTLLHQSDLSIYVGVKLHVSLPTSAHTILHLMCQGCVDAKRHVASL</sequence>
<accession>A0A3Q3LEC8</accession>
<dbReference type="InterPro" id="IPR003360">
    <property type="entry name" value="US22-like"/>
</dbReference>
<dbReference type="InParanoid" id="A0A3Q3LEC8"/>
<keyword evidence="1" id="KW-1133">Transmembrane helix</keyword>
<dbReference type="AlphaFoldDB" id="A0A3Q3LEC8"/>
<reference evidence="2" key="2">
    <citation type="submission" date="2025-09" db="UniProtKB">
        <authorList>
            <consortium name="Ensembl"/>
        </authorList>
    </citation>
    <scope>IDENTIFICATION</scope>
</reference>
<dbReference type="Ensembl" id="ENSMAMT00000008314.2">
    <property type="protein sequence ID" value="ENSMAMP00000008096.2"/>
    <property type="gene ID" value="ENSMAMG00000005511.2"/>
</dbReference>
<keyword evidence="1" id="KW-0812">Transmembrane</keyword>
<organism evidence="2 3">
    <name type="scientific">Mastacembelus armatus</name>
    <name type="common">zig-zag eel</name>
    <dbReference type="NCBI Taxonomy" id="205130"/>
    <lineage>
        <taxon>Eukaryota</taxon>
        <taxon>Metazoa</taxon>
        <taxon>Chordata</taxon>
        <taxon>Craniata</taxon>
        <taxon>Vertebrata</taxon>
        <taxon>Euteleostomi</taxon>
        <taxon>Actinopterygii</taxon>
        <taxon>Neopterygii</taxon>
        <taxon>Teleostei</taxon>
        <taxon>Neoteleostei</taxon>
        <taxon>Acanthomorphata</taxon>
        <taxon>Anabantaria</taxon>
        <taxon>Synbranchiformes</taxon>
        <taxon>Mastacembelidae</taxon>
        <taxon>Mastacembelus</taxon>
    </lineage>
</organism>
<feature type="transmembrane region" description="Helical" evidence="1">
    <location>
        <begin position="42"/>
        <end position="69"/>
    </location>
</feature>
<dbReference type="GeneTree" id="ENSGT00390000001663"/>
<dbReference type="Proteomes" id="UP000261640">
    <property type="component" value="Unplaced"/>
</dbReference>
<reference evidence="2" key="1">
    <citation type="submission" date="2025-08" db="UniProtKB">
        <authorList>
            <consortium name="Ensembl"/>
        </authorList>
    </citation>
    <scope>IDENTIFICATION</scope>
</reference>
<keyword evidence="3" id="KW-1185">Reference proteome</keyword>
<evidence type="ECO:0000256" key="1">
    <source>
        <dbReference type="SAM" id="Phobius"/>
    </source>
</evidence>
<evidence type="ECO:0000313" key="3">
    <source>
        <dbReference type="Proteomes" id="UP000261640"/>
    </source>
</evidence>
<evidence type="ECO:0000313" key="2">
    <source>
        <dbReference type="Ensembl" id="ENSMAMP00000008096.2"/>
    </source>
</evidence>
<proteinExistence type="predicted"/>
<protein>
    <submittedName>
        <fullName evidence="2">Uncharacterized protein</fullName>
    </submittedName>
</protein>
<keyword evidence="1" id="KW-0472">Membrane</keyword>
<name>A0A3Q3LEC8_9TELE</name>